<protein>
    <submittedName>
        <fullName evidence="2">Uncharacterized protein</fullName>
    </submittedName>
</protein>
<dbReference type="EMBL" id="OU963870">
    <property type="protein sequence ID" value="CAH0395254.1"/>
    <property type="molecule type" value="Genomic_DNA"/>
</dbReference>
<proteinExistence type="predicted"/>
<gene>
    <name evidence="2" type="ORF">BEMITA_LOCUS13465</name>
</gene>
<sequence length="121" mass="13539">MGRHLSKSASELSHRGDVRLETARAAERERSTPSAAHHLSVIQKTHSFFTSLKGKYTTNTYIGLQHFNPYVRGKDVKGQVKVGGAALVVRATQEDMRCSIRASTRTGVLQYTCEHKDRKLQ</sequence>
<reference evidence="2" key="1">
    <citation type="submission" date="2021-12" db="EMBL/GenBank/DDBJ databases">
        <authorList>
            <person name="King R."/>
        </authorList>
    </citation>
    <scope>NUCLEOTIDE SEQUENCE</scope>
</reference>
<feature type="compositionally biased region" description="Basic and acidic residues" evidence="1">
    <location>
        <begin position="12"/>
        <end position="31"/>
    </location>
</feature>
<evidence type="ECO:0000313" key="3">
    <source>
        <dbReference type="Proteomes" id="UP001152759"/>
    </source>
</evidence>
<name>A0A9P0ALA6_BEMTA</name>
<organism evidence="2 3">
    <name type="scientific">Bemisia tabaci</name>
    <name type="common">Sweetpotato whitefly</name>
    <name type="synonym">Aleurodes tabaci</name>
    <dbReference type="NCBI Taxonomy" id="7038"/>
    <lineage>
        <taxon>Eukaryota</taxon>
        <taxon>Metazoa</taxon>
        <taxon>Ecdysozoa</taxon>
        <taxon>Arthropoda</taxon>
        <taxon>Hexapoda</taxon>
        <taxon>Insecta</taxon>
        <taxon>Pterygota</taxon>
        <taxon>Neoptera</taxon>
        <taxon>Paraneoptera</taxon>
        <taxon>Hemiptera</taxon>
        <taxon>Sternorrhyncha</taxon>
        <taxon>Aleyrodoidea</taxon>
        <taxon>Aleyrodidae</taxon>
        <taxon>Aleyrodinae</taxon>
        <taxon>Bemisia</taxon>
    </lineage>
</organism>
<evidence type="ECO:0000313" key="2">
    <source>
        <dbReference type="EMBL" id="CAH0395254.1"/>
    </source>
</evidence>
<dbReference type="AlphaFoldDB" id="A0A9P0ALA6"/>
<keyword evidence="3" id="KW-1185">Reference proteome</keyword>
<accession>A0A9P0ALA6</accession>
<dbReference type="Proteomes" id="UP001152759">
    <property type="component" value="Chromosome 9"/>
</dbReference>
<feature type="region of interest" description="Disordered" evidence="1">
    <location>
        <begin position="1"/>
        <end position="37"/>
    </location>
</feature>
<evidence type="ECO:0000256" key="1">
    <source>
        <dbReference type="SAM" id="MobiDB-lite"/>
    </source>
</evidence>